<proteinExistence type="inferred from homology"/>
<dbReference type="Pfam" id="PF01750">
    <property type="entry name" value="HycI"/>
    <property type="match status" value="1"/>
</dbReference>
<keyword evidence="2 5" id="KW-0645">Protease</keyword>
<name>A0A1Z5HNL6_9FIRM</name>
<accession>A0A1Z5HNL6</accession>
<evidence type="ECO:0000313" key="6">
    <source>
        <dbReference type="Proteomes" id="UP000197032"/>
    </source>
</evidence>
<dbReference type="Proteomes" id="UP000197032">
    <property type="component" value="Unassembled WGS sequence"/>
</dbReference>
<dbReference type="PANTHER" id="PTHR30302">
    <property type="entry name" value="HYDROGENASE 1 MATURATION PROTEASE"/>
    <property type="match status" value="1"/>
</dbReference>
<evidence type="ECO:0000256" key="4">
    <source>
        <dbReference type="ARBA" id="ARBA00022801"/>
    </source>
</evidence>
<evidence type="ECO:0000313" key="5">
    <source>
        <dbReference type="EMBL" id="GAW91126.1"/>
    </source>
</evidence>
<keyword evidence="6" id="KW-1185">Reference proteome</keyword>
<comment type="caution">
    <text evidence="5">The sequence shown here is derived from an EMBL/GenBank/DDBJ whole genome shotgun (WGS) entry which is preliminary data.</text>
</comment>
<protein>
    <submittedName>
        <fullName evidence="5">Hydrogenase maturation protease</fullName>
    </submittedName>
</protein>
<dbReference type="Gene3D" id="3.40.50.1450">
    <property type="entry name" value="HybD-like"/>
    <property type="match status" value="1"/>
</dbReference>
<dbReference type="GO" id="GO:0008047">
    <property type="term" value="F:enzyme activator activity"/>
    <property type="evidence" value="ECO:0007669"/>
    <property type="project" value="InterPro"/>
</dbReference>
<evidence type="ECO:0000256" key="1">
    <source>
        <dbReference type="ARBA" id="ARBA00006814"/>
    </source>
</evidence>
<dbReference type="GO" id="GO:0016485">
    <property type="term" value="P:protein processing"/>
    <property type="evidence" value="ECO:0007669"/>
    <property type="project" value="TreeGrafter"/>
</dbReference>
<sequence length="153" mass="17075">MEKKLVLGLGNLLLGDDGVGIHVIRELQKRPLPSNVQLADGGTSGFELLTYLESAQKTIIIDAMKAGCRPGTIYRLVPGNLRFQEEETYSLHQVGLKEILSWLEYTEKKTVVTIIGVEPKTICYSLKLSPELKRQLPRIVSLVLEELEKGDKT</sequence>
<dbReference type="InterPro" id="IPR000671">
    <property type="entry name" value="Peptidase_A31"/>
</dbReference>
<dbReference type="GO" id="GO:0004190">
    <property type="term" value="F:aspartic-type endopeptidase activity"/>
    <property type="evidence" value="ECO:0007669"/>
    <property type="project" value="UniProtKB-KW"/>
</dbReference>
<dbReference type="SUPFAM" id="SSF53163">
    <property type="entry name" value="HybD-like"/>
    <property type="match status" value="1"/>
</dbReference>
<evidence type="ECO:0000256" key="3">
    <source>
        <dbReference type="ARBA" id="ARBA00022750"/>
    </source>
</evidence>
<dbReference type="OrthoDB" id="9794619at2"/>
<gene>
    <name evidence="5" type="ORF">KKC1_02880</name>
</gene>
<evidence type="ECO:0000256" key="2">
    <source>
        <dbReference type="ARBA" id="ARBA00022670"/>
    </source>
</evidence>
<dbReference type="EMBL" id="BDGJ01000005">
    <property type="protein sequence ID" value="GAW91126.1"/>
    <property type="molecule type" value="Genomic_DNA"/>
</dbReference>
<dbReference type="PANTHER" id="PTHR30302:SF1">
    <property type="entry name" value="HYDROGENASE 2 MATURATION PROTEASE"/>
    <property type="match status" value="1"/>
</dbReference>
<keyword evidence="3" id="KW-0064">Aspartyl protease</keyword>
<dbReference type="AlphaFoldDB" id="A0A1Z5HNL6"/>
<reference evidence="6" key="1">
    <citation type="journal article" date="2017" name="Appl. Environ. Microbiol.">
        <title>Genomic analysis of Calderihabitans maritimus KKC1, a thermophilic hydrogenogenic carboxydotrophic bacterium isolated from marine sediment.</title>
        <authorList>
            <person name="Omae K."/>
            <person name="Yoneda Y."/>
            <person name="Fukuyama Y."/>
            <person name="Yoshida T."/>
            <person name="Sako Y."/>
        </authorList>
    </citation>
    <scope>NUCLEOTIDE SEQUENCE [LARGE SCALE GENOMIC DNA]</scope>
    <source>
        <strain evidence="6">KKC1</strain>
    </source>
</reference>
<dbReference type="NCBIfam" id="TIGR00072">
    <property type="entry name" value="hydrog_prot"/>
    <property type="match status" value="1"/>
</dbReference>
<comment type="similarity">
    <text evidence="1">Belongs to the peptidase A31 family.</text>
</comment>
<dbReference type="RefSeq" id="WP_088552713.1">
    <property type="nucleotide sequence ID" value="NZ_BDGJ01000005.1"/>
</dbReference>
<dbReference type="PRINTS" id="PR00446">
    <property type="entry name" value="HYDRGNUPTAKE"/>
</dbReference>
<organism evidence="5 6">
    <name type="scientific">Calderihabitans maritimus</name>
    <dbReference type="NCBI Taxonomy" id="1246530"/>
    <lineage>
        <taxon>Bacteria</taxon>
        <taxon>Bacillati</taxon>
        <taxon>Bacillota</taxon>
        <taxon>Clostridia</taxon>
        <taxon>Neomoorellales</taxon>
        <taxon>Calderihabitantaceae</taxon>
        <taxon>Calderihabitans</taxon>
    </lineage>
</organism>
<dbReference type="InterPro" id="IPR023430">
    <property type="entry name" value="Pept_HybD-like_dom_sf"/>
</dbReference>
<keyword evidence="4" id="KW-0378">Hydrolase</keyword>